<dbReference type="EMBL" id="WKJK01000015">
    <property type="protein sequence ID" value="MRW93126.1"/>
    <property type="molecule type" value="Genomic_DNA"/>
</dbReference>
<dbReference type="NCBIfam" id="TIGR02595">
    <property type="entry name" value="PEP_CTERM"/>
    <property type="match status" value="1"/>
</dbReference>
<dbReference type="AlphaFoldDB" id="A0A6I2L8W0"/>
<dbReference type="RefSeq" id="WP_154381228.1">
    <property type="nucleotide sequence ID" value="NZ_WKJK01000015.1"/>
</dbReference>
<sequence>MKRHIFTSAAAALLLCAASATASTASYATILTGPAEAPANSSPAIGAAVVTFDLGSHALNVSTAFSALVGDSTAAHIHCCTTLAGDGTAGVATQTPSFSGFPLGVKTGAYNQSFNTSLSSSWSADFLSANGGTTAGAEAALLAGLNAGSAYLNIHSSAYPGGEIRGFLKLATAVPEPGTLAMLALGLPLVGLALRRRGKTGAT</sequence>
<keyword evidence="4" id="KW-1185">Reference proteome</keyword>
<evidence type="ECO:0000313" key="4">
    <source>
        <dbReference type="Proteomes" id="UP000433309"/>
    </source>
</evidence>
<feature type="chain" id="PRO_5026014395" evidence="1">
    <location>
        <begin position="23"/>
        <end position="203"/>
    </location>
</feature>
<protein>
    <submittedName>
        <fullName evidence="3">CHRD domain-containing protein</fullName>
    </submittedName>
</protein>
<dbReference type="Pfam" id="PF07589">
    <property type="entry name" value="PEP-CTERM"/>
    <property type="match status" value="1"/>
</dbReference>
<reference evidence="3 4" key="1">
    <citation type="submission" date="2019-11" db="EMBL/GenBank/DDBJ databases">
        <title>Novel species isolated from a subtropical stream in China.</title>
        <authorList>
            <person name="Lu H."/>
        </authorList>
    </citation>
    <scope>NUCLEOTIDE SEQUENCE [LARGE SCALE GENOMIC DNA]</scope>
    <source>
        <strain evidence="3 4">FT80W</strain>
    </source>
</reference>
<feature type="domain" description="CHRD" evidence="2">
    <location>
        <begin position="23"/>
        <end position="173"/>
    </location>
</feature>
<evidence type="ECO:0000313" key="3">
    <source>
        <dbReference type="EMBL" id="MRW93126.1"/>
    </source>
</evidence>
<accession>A0A6I2L8W0</accession>
<dbReference type="InterPro" id="IPR010895">
    <property type="entry name" value="CHRD"/>
</dbReference>
<dbReference type="InterPro" id="IPR013424">
    <property type="entry name" value="Ice-binding_C"/>
</dbReference>
<name>A0A6I2L8W0_9BURK</name>
<dbReference type="Pfam" id="PF07452">
    <property type="entry name" value="CHRD"/>
    <property type="match status" value="1"/>
</dbReference>
<evidence type="ECO:0000256" key="1">
    <source>
        <dbReference type="SAM" id="SignalP"/>
    </source>
</evidence>
<dbReference type="PROSITE" id="PS50933">
    <property type="entry name" value="CHRD"/>
    <property type="match status" value="1"/>
</dbReference>
<comment type="caution">
    <text evidence="3">The sequence shown here is derived from an EMBL/GenBank/DDBJ whole genome shotgun (WGS) entry which is preliminary data.</text>
</comment>
<dbReference type="Proteomes" id="UP000433309">
    <property type="component" value="Unassembled WGS sequence"/>
</dbReference>
<dbReference type="SMART" id="SM00754">
    <property type="entry name" value="CHRD"/>
    <property type="match status" value="1"/>
</dbReference>
<keyword evidence="1" id="KW-0732">Signal</keyword>
<evidence type="ECO:0000259" key="2">
    <source>
        <dbReference type="PROSITE" id="PS50933"/>
    </source>
</evidence>
<gene>
    <name evidence="3" type="ORF">GJ699_24305</name>
</gene>
<proteinExistence type="predicted"/>
<organism evidence="3 4">
    <name type="scientific">Duganella guangzhouensis</name>
    <dbReference type="NCBI Taxonomy" id="2666084"/>
    <lineage>
        <taxon>Bacteria</taxon>
        <taxon>Pseudomonadati</taxon>
        <taxon>Pseudomonadota</taxon>
        <taxon>Betaproteobacteria</taxon>
        <taxon>Burkholderiales</taxon>
        <taxon>Oxalobacteraceae</taxon>
        <taxon>Telluria group</taxon>
        <taxon>Duganella</taxon>
    </lineage>
</organism>
<feature type="signal peptide" evidence="1">
    <location>
        <begin position="1"/>
        <end position="22"/>
    </location>
</feature>